<evidence type="ECO:0000313" key="2">
    <source>
        <dbReference type="EMBL" id="AOS43994.1"/>
    </source>
</evidence>
<proteinExistence type="predicted"/>
<protein>
    <submittedName>
        <fullName evidence="2">Heme NO binding protein</fullName>
    </submittedName>
</protein>
<dbReference type="EMBL" id="CP016094">
    <property type="protein sequence ID" value="AOS43994.1"/>
    <property type="molecule type" value="Genomic_DNA"/>
</dbReference>
<dbReference type="PANTHER" id="PTHR45655:SF13">
    <property type="entry name" value="SOLUBLE GUANYLATE CYCLASE GCY-32-RELATED"/>
    <property type="match status" value="1"/>
</dbReference>
<dbReference type="InterPro" id="IPR011644">
    <property type="entry name" value="Heme_NO-bd"/>
</dbReference>
<accession>A0A1D8ASX1</accession>
<dbReference type="InterPro" id="IPR024096">
    <property type="entry name" value="NO_sig/Golgi_transp_ligand-bd"/>
</dbReference>
<dbReference type="InterPro" id="IPR004096">
    <property type="entry name" value="V4R"/>
</dbReference>
<evidence type="ECO:0000259" key="1">
    <source>
        <dbReference type="SMART" id="SM00989"/>
    </source>
</evidence>
<evidence type="ECO:0000313" key="3">
    <source>
        <dbReference type="Proteomes" id="UP000095228"/>
    </source>
</evidence>
<organism evidence="2 3">
    <name type="scientific">Lacunisphaera limnophila</name>
    <dbReference type="NCBI Taxonomy" id="1838286"/>
    <lineage>
        <taxon>Bacteria</taxon>
        <taxon>Pseudomonadati</taxon>
        <taxon>Verrucomicrobiota</taxon>
        <taxon>Opitutia</taxon>
        <taxon>Opitutales</taxon>
        <taxon>Opitutaceae</taxon>
        <taxon>Lacunisphaera</taxon>
    </lineage>
</organism>
<dbReference type="InterPro" id="IPR038158">
    <property type="entry name" value="H-NOX_domain_sf"/>
</dbReference>
<sequence length="183" mass="20242">MKGIVFHLLHQVVAQQYGEKTWDALLTEAGLQGAYTSLGSYEDAELFKIVGAASRQLGLPPNDIVRWFGRGAIPLLAQHYARVFTPHTDARSFVLTLNSVIHPEVRKMYPGADVPNFDFDTSSPEVLVMHYRSKRKMCSFAEGLLLGAADHFGESATIDHTQCMHRGDPQCELRIRFAPAGGA</sequence>
<dbReference type="STRING" id="1838286.Verru16b_01055"/>
<name>A0A1D8ASX1_9BACT</name>
<dbReference type="Pfam" id="PF07700">
    <property type="entry name" value="HNOB"/>
    <property type="match status" value="1"/>
</dbReference>
<dbReference type="Gene3D" id="3.90.1520.10">
    <property type="entry name" value="H-NOX domain"/>
    <property type="match status" value="1"/>
</dbReference>
<gene>
    <name evidence="2" type="ORF">Verru16b_01055</name>
</gene>
<reference evidence="2 3" key="1">
    <citation type="submission" date="2016-06" db="EMBL/GenBank/DDBJ databases">
        <title>Three novel species with peptidoglycan cell walls form the new genus Lacunisphaera gen. nov. in the family Opitutaceae of the verrucomicrobial subdivision 4.</title>
        <authorList>
            <person name="Rast P."/>
            <person name="Gloeckner I."/>
            <person name="Jogler M."/>
            <person name="Boedeker C."/>
            <person name="Jeske O."/>
            <person name="Wiegand S."/>
            <person name="Reinhardt R."/>
            <person name="Schumann P."/>
            <person name="Rohde M."/>
            <person name="Spring S."/>
            <person name="Gloeckner F.O."/>
            <person name="Jogler C."/>
        </authorList>
    </citation>
    <scope>NUCLEOTIDE SEQUENCE [LARGE SCALE GENOMIC DNA]</scope>
    <source>
        <strain evidence="2 3">IG16b</strain>
    </source>
</reference>
<dbReference type="Proteomes" id="UP000095228">
    <property type="component" value="Chromosome"/>
</dbReference>
<keyword evidence="3" id="KW-1185">Reference proteome</keyword>
<dbReference type="RefSeq" id="WP_069961296.1">
    <property type="nucleotide sequence ID" value="NZ_CP016094.1"/>
</dbReference>
<dbReference type="PANTHER" id="PTHR45655">
    <property type="entry name" value="GUANYLATE CYCLASE SOLUBLE SUBUNIT BETA-2"/>
    <property type="match status" value="1"/>
</dbReference>
<dbReference type="SUPFAM" id="SSF111126">
    <property type="entry name" value="Ligand-binding domain in the NO signalling and Golgi transport"/>
    <property type="match status" value="1"/>
</dbReference>
<dbReference type="KEGG" id="obg:Verru16b_01055"/>
<dbReference type="SMART" id="SM00989">
    <property type="entry name" value="V4R"/>
    <property type="match status" value="1"/>
</dbReference>
<dbReference type="AlphaFoldDB" id="A0A1D8ASX1"/>
<dbReference type="OrthoDB" id="7266652at2"/>
<dbReference type="GO" id="GO:0020037">
    <property type="term" value="F:heme binding"/>
    <property type="evidence" value="ECO:0007669"/>
    <property type="project" value="InterPro"/>
</dbReference>
<feature type="domain" description="4-vinyl reductase 4VR" evidence="1">
    <location>
        <begin position="117"/>
        <end position="177"/>
    </location>
</feature>